<dbReference type="PANTHER" id="PTHR28047">
    <property type="entry name" value="PROTEIN DCG1"/>
    <property type="match status" value="1"/>
</dbReference>
<reference evidence="3" key="1">
    <citation type="journal article" date="2019" name="Int. J. Syst. Evol. Microbiol.">
        <title>The Global Catalogue of Microorganisms (GCM) 10K type strain sequencing project: providing services to taxonomists for standard genome sequencing and annotation.</title>
        <authorList>
            <consortium name="The Broad Institute Genomics Platform"/>
            <consortium name="The Broad Institute Genome Sequencing Center for Infectious Disease"/>
            <person name="Wu L."/>
            <person name="Ma J."/>
        </authorList>
    </citation>
    <scope>NUCLEOTIDE SEQUENCE [LARGE SCALE GENOMIC DNA]</scope>
    <source>
        <strain evidence="3">KCTC 23314</strain>
    </source>
</reference>
<keyword evidence="3" id="KW-1185">Reference proteome</keyword>
<dbReference type="InterPro" id="IPR053714">
    <property type="entry name" value="Iso_Racemase_Enz_sf"/>
</dbReference>
<dbReference type="PANTHER" id="PTHR28047:SF5">
    <property type="entry name" value="PROTEIN DCG1"/>
    <property type="match status" value="1"/>
</dbReference>
<comment type="caution">
    <text evidence="2">The sequence shown here is derived from an EMBL/GenBank/DDBJ whole genome shotgun (WGS) entry which is preliminary data.</text>
</comment>
<dbReference type="InterPro" id="IPR052186">
    <property type="entry name" value="Hydantoin_racemase-like"/>
</dbReference>
<dbReference type="Gene3D" id="3.40.50.12500">
    <property type="match status" value="1"/>
</dbReference>
<evidence type="ECO:0000313" key="2">
    <source>
        <dbReference type="EMBL" id="GHC96936.1"/>
    </source>
</evidence>
<sequence length="219" mass="22573">MPRTLYVINPNSNTSVTAQLDAAVDPLRHAGGPDIRCVTLPSGPPGVETQAHVDEAALAVNAFAARHQADAAGFVVACFSDPGVAQLRERVAVPVLGISESAVLTALTLGHHFGVIAILPGSIPRHLRAWGAMGIAQRCAGEIAIGRGVSALADREATLAAMVDAGRRLRDERGAHVLVMGCAGMATFRTPLAEACGLPVVEPTQAAAAMALGRIQLGW</sequence>
<dbReference type="InterPro" id="IPR015942">
    <property type="entry name" value="Asp/Glu/hydantoin_racemase"/>
</dbReference>
<dbReference type="RefSeq" id="WP_189689715.1">
    <property type="nucleotide sequence ID" value="NZ_BMYK01000023.1"/>
</dbReference>
<evidence type="ECO:0000256" key="1">
    <source>
        <dbReference type="ARBA" id="ARBA00038414"/>
    </source>
</evidence>
<evidence type="ECO:0000313" key="3">
    <source>
        <dbReference type="Proteomes" id="UP000626210"/>
    </source>
</evidence>
<gene>
    <name evidence="2" type="ORF">GCM10007320_51270</name>
</gene>
<name>A0ABQ3G8D6_9BURK</name>
<dbReference type="Pfam" id="PF01177">
    <property type="entry name" value="Asp_Glu_race"/>
    <property type="match status" value="1"/>
</dbReference>
<protein>
    <submittedName>
        <fullName evidence="2">Hydantoin racemase</fullName>
    </submittedName>
</protein>
<proteinExistence type="inferred from homology"/>
<accession>A0ABQ3G8D6</accession>
<dbReference type="Proteomes" id="UP000626210">
    <property type="component" value="Unassembled WGS sequence"/>
</dbReference>
<organism evidence="2 3">
    <name type="scientific">Pseudorhodoferax aquiterrae</name>
    <dbReference type="NCBI Taxonomy" id="747304"/>
    <lineage>
        <taxon>Bacteria</taxon>
        <taxon>Pseudomonadati</taxon>
        <taxon>Pseudomonadota</taxon>
        <taxon>Betaproteobacteria</taxon>
        <taxon>Burkholderiales</taxon>
        <taxon>Comamonadaceae</taxon>
    </lineage>
</organism>
<dbReference type="EMBL" id="BMYK01000023">
    <property type="protein sequence ID" value="GHC96936.1"/>
    <property type="molecule type" value="Genomic_DNA"/>
</dbReference>
<comment type="similarity">
    <text evidence="1">Belongs to the HyuE racemase family.</text>
</comment>